<dbReference type="AlphaFoldDB" id="A0A7R9IR36"/>
<feature type="transmembrane region" description="Helical" evidence="9">
    <location>
        <begin position="325"/>
        <end position="349"/>
    </location>
</feature>
<evidence type="ECO:0000256" key="2">
    <source>
        <dbReference type="ARBA" id="ARBA00022475"/>
    </source>
</evidence>
<evidence type="ECO:0000256" key="9">
    <source>
        <dbReference type="SAM" id="Phobius"/>
    </source>
</evidence>
<dbReference type="InterPro" id="IPR003663">
    <property type="entry name" value="Sugar/inositol_transpt"/>
</dbReference>
<keyword evidence="3 9" id="KW-0812">Transmembrane</keyword>
<feature type="transmembrane region" description="Helical" evidence="9">
    <location>
        <begin position="389"/>
        <end position="413"/>
    </location>
</feature>
<dbReference type="NCBIfam" id="TIGR00879">
    <property type="entry name" value="SP"/>
    <property type="match status" value="1"/>
</dbReference>
<feature type="transmembrane region" description="Helical" evidence="9">
    <location>
        <begin position="361"/>
        <end position="383"/>
    </location>
</feature>
<dbReference type="EMBL" id="OE006818">
    <property type="protein sequence ID" value="CAD7462898.1"/>
    <property type="molecule type" value="Genomic_DNA"/>
</dbReference>
<dbReference type="CDD" id="cd17358">
    <property type="entry name" value="MFS_GLUT6_8_Class3_like"/>
    <property type="match status" value="1"/>
</dbReference>
<keyword evidence="2" id="KW-1003">Cell membrane</keyword>
<dbReference type="PANTHER" id="PTHR48021">
    <property type="match status" value="1"/>
</dbReference>
<evidence type="ECO:0000256" key="1">
    <source>
        <dbReference type="ARBA" id="ARBA00004651"/>
    </source>
</evidence>
<name>A0A7R9IR36_9NEOP</name>
<evidence type="ECO:0000256" key="4">
    <source>
        <dbReference type="ARBA" id="ARBA00022989"/>
    </source>
</evidence>
<dbReference type="InterPro" id="IPR036259">
    <property type="entry name" value="MFS_trans_sf"/>
</dbReference>
<feature type="transmembrane region" description="Helical" evidence="9">
    <location>
        <begin position="226"/>
        <end position="248"/>
    </location>
</feature>
<organism evidence="11">
    <name type="scientific">Timema tahoe</name>
    <dbReference type="NCBI Taxonomy" id="61484"/>
    <lineage>
        <taxon>Eukaryota</taxon>
        <taxon>Metazoa</taxon>
        <taxon>Ecdysozoa</taxon>
        <taxon>Arthropoda</taxon>
        <taxon>Hexapoda</taxon>
        <taxon>Insecta</taxon>
        <taxon>Pterygota</taxon>
        <taxon>Neoptera</taxon>
        <taxon>Polyneoptera</taxon>
        <taxon>Phasmatodea</taxon>
        <taxon>Timematodea</taxon>
        <taxon>Timematoidea</taxon>
        <taxon>Timematidae</taxon>
        <taxon>Timema</taxon>
    </lineage>
</organism>
<evidence type="ECO:0000256" key="3">
    <source>
        <dbReference type="ARBA" id="ARBA00022692"/>
    </source>
</evidence>
<comment type="subcellular location">
    <subcellularLocation>
        <location evidence="1">Cell membrane</location>
        <topology evidence="1">Multi-pass membrane protein</topology>
    </subcellularLocation>
</comment>
<dbReference type="SUPFAM" id="SSF103473">
    <property type="entry name" value="MFS general substrate transporter"/>
    <property type="match status" value="1"/>
</dbReference>
<dbReference type="Pfam" id="PF00083">
    <property type="entry name" value="Sugar_tr"/>
    <property type="match status" value="1"/>
</dbReference>
<feature type="transmembrane region" description="Helical" evidence="9">
    <location>
        <begin position="145"/>
        <end position="166"/>
    </location>
</feature>
<comment type="similarity">
    <text evidence="7">Belongs to the major facilitator superfamily. Sugar transporter (TC 2.A.1.1) family. Trehalose transporter subfamily.</text>
</comment>
<dbReference type="PROSITE" id="PS50850">
    <property type="entry name" value="MFS"/>
    <property type="match status" value="1"/>
</dbReference>
<dbReference type="GO" id="GO:0005886">
    <property type="term" value="C:plasma membrane"/>
    <property type="evidence" value="ECO:0007669"/>
    <property type="project" value="UniProtKB-SubCell"/>
</dbReference>
<evidence type="ECO:0000256" key="7">
    <source>
        <dbReference type="ARBA" id="ARBA00024348"/>
    </source>
</evidence>
<evidence type="ECO:0000259" key="10">
    <source>
        <dbReference type="PROSITE" id="PS50850"/>
    </source>
</evidence>
<feature type="transmembrane region" description="Helical" evidence="9">
    <location>
        <begin position="260"/>
        <end position="279"/>
    </location>
</feature>
<feature type="transmembrane region" description="Helical" evidence="9">
    <location>
        <begin position="62"/>
        <end position="79"/>
    </location>
</feature>
<dbReference type="InterPro" id="IPR005828">
    <property type="entry name" value="MFS_sugar_transport-like"/>
</dbReference>
<reference evidence="11" key="1">
    <citation type="submission" date="2020-11" db="EMBL/GenBank/DDBJ databases">
        <authorList>
            <person name="Tran Van P."/>
        </authorList>
    </citation>
    <scope>NUCLEOTIDE SEQUENCE</scope>
</reference>
<dbReference type="GO" id="GO:0051119">
    <property type="term" value="F:sugar transmembrane transporter activity"/>
    <property type="evidence" value="ECO:0007669"/>
    <property type="project" value="InterPro"/>
</dbReference>
<keyword evidence="5 9" id="KW-0472">Membrane</keyword>
<feature type="transmembrane region" description="Helical" evidence="9">
    <location>
        <begin position="32"/>
        <end position="50"/>
    </location>
</feature>
<feature type="domain" description="Major facilitator superfamily (MFS) profile" evidence="10">
    <location>
        <begin position="1"/>
        <end position="417"/>
    </location>
</feature>
<evidence type="ECO:0000256" key="6">
    <source>
        <dbReference type="ARBA" id="ARBA00023180"/>
    </source>
</evidence>
<dbReference type="InterPro" id="IPR005829">
    <property type="entry name" value="Sugar_transporter_CS"/>
</dbReference>
<dbReference type="InterPro" id="IPR044775">
    <property type="entry name" value="MFS_ERD6/Tret1-like"/>
</dbReference>
<dbReference type="Gene3D" id="1.20.1250.20">
    <property type="entry name" value="MFS general substrate transporter like domains"/>
    <property type="match status" value="1"/>
</dbReference>
<gene>
    <name evidence="11" type="ORF">TTEB3V08_LOCUS10787</name>
</gene>
<feature type="transmembrane region" description="Helical" evidence="9">
    <location>
        <begin position="121"/>
        <end position="139"/>
    </location>
</feature>
<dbReference type="InterPro" id="IPR020846">
    <property type="entry name" value="MFS_dom"/>
</dbReference>
<evidence type="ECO:0000313" key="11">
    <source>
        <dbReference type="EMBL" id="CAD7462898.1"/>
    </source>
</evidence>
<keyword evidence="4 9" id="KW-1133">Transmembrane helix</keyword>
<sequence>MSAGIVLGWTSPAITSLKEVYKPNSTLTEEEVSWVASLAPLGALLGALPAGRLADYWGRKSVLLAMTGPFLLGWVLILMHQSMVVLLYVARFTSGVAVGAVTVVISLYNCEVAEDRVRGTVGAYLQLMITVGILWAYVLGAFLDYYWLSLVSCAVPVIFFFSFLFMPESSLFLITRGRDEDAERSLKWLRGDHDVRPEMDRLRELLSRSSSGSVGKMSWRGPTGRAVVITIGLMAFQQLSGINAVIFYSERIFEDAGSTLSPSLSTIIVGVVQVLATYASSVLVDRTGRRVLLLLSDTAMAVCLLVLSVYFFIRERHPDHVTFIAWLPLASVVVYIVLFSLGFGPLPWFMIAEIVPAEVKGVVSAVAVCVNWALVFVVTKAFGPMVEQLGAPVTFILFCAVCSTGTAFVALFVPETKGKSLSEIQSWLERRPRQDIGKI</sequence>
<dbReference type="FunFam" id="1.20.1250.20:FF:000055">
    <property type="entry name" value="Facilitated trehalose transporter Tret1-2 homolog"/>
    <property type="match status" value="1"/>
</dbReference>
<evidence type="ECO:0000256" key="8">
    <source>
        <dbReference type="RuleBase" id="RU003346"/>
    </source>
</evidence>
<accession>A0A7R9IR36</accession>
<keyword evidence="8" id="KW-0813">Transport</keyword>
<evidence type="ECO:0000256" key="5">
    <source>
        <dbReference type="ARBA" id="ARBA00023136"/>
    </source>
</evidence>
<protein>
    <recommendedName>
        <fullName evidence="10">Major facilitator superfamily (MFS) profile domain-containing protein</fullName>
    </recommendedName>
</protein>
<feature type="transmembrane region" description="Helical" evidence="9">
    <location>
        <begin position="85"/>
        <end position="109"/>
    </location>
</feature>
<proteinExistence type="inferred from homology"/>
<dbReference type="PROSITE" id="PS00216">
    <property type="entry name" value="SUGAR_TRANSPORT_1"/>
    <property type="match status" value="1"/>
</dbReference>
<dbReference type="PANTHER" id="PTHR48021:SF1">
    <property type="entry name" value="GH07001P-RELATED"/>
    <property type="match status" value="1"/>
</dbReference>
<dbReference type="InterPro" id="IPR050549">
    <property type="entry name" value="MFS_Trehalose_Transporter"/>
</dbReference>
<keyword evidence="6" id="KW-0325">Glycoprotein</keyword>
<feature type="transmembrane region" description="Helical" evidence="9">
    <location>
        <begin position="291"/>
        <end position="313"/>
    </location>
</feature>
<dbReference type="PRINTS" id="PR00171">
    <property type="entry name" value="SUGRTRNSPORT"/>
</dbReference>